<feature type="binding site" evidence="9">
    <location>
        <position position="223"/>
    </location>
    <ligand>
        <name>substrate</name>
    </ligand>
</feature>
<evidence type="ECO:0000256" key="3">
    <source>
        <dbReference type="ARBA" id="ARBA00022475"/>
    </source>
</evidence>
<dbReference type="InterPro" id="IPR020583">
    <property type="entry name" value="Inositol_monoP_metal-BS"/>
</dbReference>
<accession>A0ABV6ZYX5</accession>
<keyword evidence="4 9" id="KW-0997">Cell inner membrane</keyword>
<dbReference type="InterPro" id="IPR000760">
    <property type="entry name" value="Inositol_monophosphatase-like"/>
</dbReference>
<feature type="binding site" evidence="9">
    <location>
        <position position="92"/>
    </location>
    <ligand>
        <name>Mg(2+)</name>
        <dbReference type="ChEBI" id="CHEBI:18420"/>
        <label>2</label>
    </ligand>
</feature>
<sequence length="266" mass="28585">MPLRRAAEPDQIALALAQIAARAGVAVMDVYDSDFEARAKSDKSPVTDADERAEAIILEALESIFPGIPVLAEEQFEAGVRPDTEDHFFLVDPVDGTREFVNRNGEFTVNIALIHHRRPIAGCVFAPALKRLYCGGGRAYAGPVSAGDDVRENLLVPVSGRDRIGKDLVAVMSRSHLDDETKAWADQAGVTDAVSAGSSLKFCLLAEGKADVYPRFGPTMEWDTAAGHAVLHAAGGHVIRPDGTDFLYGKAEAGYRNGPFIAKARR</sequence>
<keyword evidence="6 9" id="KW-0378">Hydrolase</keyword>
<dbReference type="CDD" id="cd01638">
    <property type="entry name" value="CysQ"/>
    <property type="match status" value="1"/>
</dbReference>
<evidence type="ECO:0000256" key="7">
    <source>
        <dbReference type="ARBA" id="ARBA00022842"/>
    </source>
</evidence>
<feature type="binding site" evidence="9">
    <location>
        <begin position="94"/>
        <end position="97"/>
    </location>
    <ligand>
        <name>substrate</name>
    </ligand>
</feature>
<reference evidence="11" key="1">
    <citation type="journal article" date="2019" name="Int. J. Syst. Evol. Microbiol.">
        <title>The Global Catalogue of Microorganisms (GCM) 10K type strain sequencing project: providing services to taxonomists for standard genome sequencing and annotation.</title>
        <authorList>
            <consortium name="The Broad Institute Genomics Platform"/>
            <consortium name="The Broad Institute Genome Sequencing Center for Infectious Disease"/>
            <person name="Wu L."/>
            <person name="Ma J."/>
        </authorList>
    </citation>
    <scope>NUCLEOTIDE SEQUENCE [LARGE SCALE GENOMIC DNA]</scope>
    <source>
        <strain evidence="11">KCTC 52487</strain>
    </source>
</reference>
<dbReference type="Proteomes" id="UP001595379">
    <property type="component" value="Unassembled WGS sequence"/>
</dbReference>
<evidence type="ECO:0000256" key="8">
    <source>
        <dbReference type="ARBA" id="ARBA00023136"/>
    </source>
</evidence>
<dbReference type="InterPro" id="IPR050725">
    <property type="entry name" value="CysQ/Inositol_MonoPase"/>
</dbReference>
<evidence type="ECO:0000256" key="1">
    <source>
        <dbReference type="ARBA" id="ARBA00001625"/>
    </source>
</evidence>
<evidence type="ECO:0000256" key="6">
    <source>
        <dbReference type="ARBA" id="ARBA00022801"/>
    </source>
</evidence>
<dbReference type="SUPFAM" id="SSF56655">
    <property type="entry name" value="Carbohydrate phosphatase"/>
    <property type="match status" value="1"/>
</dbReference>
<dbReference type="PANTHER" id="PTHR43028:SF5">
    <property type="entry name" value="3'(2'),5'-BISPHOSPHATE NUCLEOTIDASE 1"/>
    <property type="match status" value="1"/>
</dbReference>
<dbReference type="InterPro" id="IPR020550">
    <property type="entry name" value="Inositol_monophosphatase_CS"/>
</dbReference>
<keyword evidence="3 9" id="KW-1003">Cell membrane</keyword>
<dbReference type="NCBIfam" id="TIGR01331">
    <property type="entry name" value="bisphos_cysQ"/>
    <property type="match status" value="1"/>
</dbReference>
<dbReference type="PRINTS" id="PR00377">
    <property type="entry name" value="IMPHPHTASES"/>
</dbReference>
<evidence type="ECO:0000313" key="10">
    <source>
        <dbReference type="EMBL" id="MFC2926621.1"/>
    </source>
</evidence>
<dbReference type="PROSITE" id="PS00629">
    <property type="entry name" value="IMP_1"/>
    <property type="match status" value="1"/>
</dbReference>
<dbReference type="HAMAP" id="MF_02095">
    <property type="entry name" value="CysQ"/>
    <property type="match status" value="1"/>
</dbReference>
<keyword evidence="11" id="KW-1185">Reference proteome</keyword>
<comment type="cofactor">
    <cofactor evidence="9">
        <name>Mg(2+)</name>
        <dbReference type="ChEBI" id="CHEBI:18420"/>
    </cofactor>
</comment>
<dbReference type="RefSeq" id="WP_343164740.1">
    <property type="nucleotide sequence ID" value="NZ_JBHRSV010000020.1"/>
</dbReference>
<evidence type="ECO:0000256" key="5">
    <source>
        <dbReference type="ARBA" id="ARBA00022723"/>
    </source>
</evidence>
<dbReference type="Gene3D" id="3.30.540.10">
    <property type="entry name" value="Fructose-1,6-Bisphosphatase, subunit A, domain 1"/>
    <property type="match status" value="1"/>
</dbReference>
<feature type="binding site" evidence="9">
    <location>
        <position position="223"/>
    </location>
    <ligand>
        <name>Mg(2+)</name>
        <dbReference type="ChEBI" id="CHEBI:18420"/>
        <label>2</label>
    </ligand>
</feature>
<evidence type="ECO:0000313" key="11">
    <source>
        <dbReference type="Proteomes" id="UP001595379"/>
    </source>
</evidence>
<dbReference type="EC" id="3.1.3.7" evidence="9"/>
<comment type="catalytic activity">
    <reaction evidence="1 9">
        <text>adenosine 3',5'-bisphosphate + H2O = AMP + phosphate</text>
        <dbReference type="Rhea" id="RHEA:10040"/>
        <dbReference type="ChEBI" id="CHEBI:15377"/>
        <dbReference type="ChEBI" id="CHEBI:43474"/>
        <dbReference type="ChEBI" id="CHEBI:58343"/>
        <dbReference type="ChEBI" id="CHEBI:456215"/>
        <dbReference type="EC" id="3.1.3.7"/>
    </reaction>
</comment>
<feature type="binding site" evidence="9">
    <location>
        <position position="95"/>
    </location>
    <ligand>
        <name>Mg(2+)</name>
        <dbReference type="ChEBI" id="CHEBI:18420"/>
        <label>2</label>
    </ligand>
</feature>
<proteinExistence type="inferred from homology"/>
<feature type="binding site" evidence="9">
    <location>
        <position position="73"/>
    </location>
    <ligand>
        <name>substrate</name>
    </ligand>
</feature>
<dbReference type="Pfam" id="PF00459">
    <property type="entry name" value="Inositol_P"/>
    <property type="match status" value="1"/>
</dbReference>
<gene>
    <name evidence="9 10" type="primary">cysQ</name>
    <name evidence="10" type="ORF">ACFOOR_10940</name>
</gene>
<comment type="caution">
    <text evidence="10">The sequence shown here is derived from an EMBL/GenBank/DDBJ whole genome shotgun (WGS) entry which is preliminary data.</text>
</comment>
<keyword evidence="7 9" id="KW-0460">Magnesium</keyword>
<keyword evidence="5 9" id="KW-0479">Metal-binding</keyword>
<name>A0ABV6ZYX5_9PROT</name>
<organism evidence="10 11">
    <name type="scientific">Hyphobacterium vulgare</name>
    <dbReference type="NCBI Taxonomy" id="1736751"/>
    <lineage>
        <taxon>Bacteria</taxon>
        <taxon>Pseudomonadati</taxon>
        <taxon>Pseudomonadota</taxon>
        <taxon>Alphaproteobacteria</taxon>
        <taxon>Maricaulales</taxon>
        <taxon>Maricaulaceae</taxon>
        <taxon>Hyphobacterium</taxon>
    </lineage>
</organism>
<evidence type="ECO:0000256" key="4">
    <source>
        <dbReference type="ARBA" id="ARBA00022519"/>
    </source>
</evidence>
<dbReference type="InterPro" id="IPR006240">
    <property type="entry name" value="CysQ"/>
</dbReference>
<comment type="function">
    <text evidence="9">Converts adenosine-3',5'-bisphosphate (PAP) to AMP.</text>
</comment>
<dbReference type="PANTHER" id="PTHR43028">
    <property type="entry name" value="3'(2'),5'-BISPHOSPHATE NUCLEOTIDASE 1"/>
    <property type="match status" value="1"/>
</dbReference>
<comment type="similarity">
    <text evidence="2 9">Belongs to the inositol monophosphatase superfamily. CysQ family.</text>
</comment>
<feature type="binding site" evidence="9">
    <location>
        <position position="92"/>
    </location>
    <ligand>
        <name>Mg(2+)</name>
        <dbReference type="ChEBI" id="CHEBI:18420"/>
        <label>1</label>
    </ligand>
</feature>
<evidence type="ECO:0000256" key="2">
    <source>
        <dbReference type="ARBA" id="ARBA00005289"/>
    </source>
</evidence>
<evidence type="ECO:0000256" key="9">
    <source>
        <dbReference type="HAMAP-Rule" id="MF_02095"/>
    </source>
</evidence>
<feature type="binding site" evidence="9">
    <location>
        <position position="73"/>
    </location>
    <ligand>
        <name>Mg(2+)</name>
        <dbReference type="ChEBI" id="CHEBI:18420"/>
        <label>1</label>
    </ligand>
</feature>
<feature type="binding site" evidence="9">
    <location>
        <position position="94"/>
    </location>
    <ligand>
        <name>Mg(2+)</name>
        <dbReference type="ChEBI" id="CHEBI:18420"/>
        <label>1</label>
    </ligand>
</feature>
<comment type="subcellular location">
    <subcellularLocation>
        <location evidence="9">Cell inner membrane</location>
        <topology evidence="9">Peripheral membrane protein</topology>
        <orientation evidence="9">Cytoplasmic side</orientation>
    </subcellularLocation>
</comment>
<protein>
    <recommendedName>
        <fullName evidence="9">3'(2'),5'-bisphosphate nucleotidase CysQ</fullName>
        <ecNumber evidence="9">3.1.3.7</ecNumber>
    </recommendedName>
    <alternativeName>
        <fullName evidence="9">3'(2'),5-bisphosphonucleoside 3'(2')-phosphohydrolase</fullName>
    </alternativeName>
    <alternativeName>
        <fullName evidence="9">3'-phosphoadenosine 5'-phosphate phosphatase</fullName>
        <shortName evidence="9">PAP phosphatase</shortName>
    </alternativeName>
</protein>
<dbReference type="EMBL" id="JBHRSV010000020">
    <property type="protein sequence ID" value="MFC2926621.1"/>
    <property type="molecule type" value="Genomic_DNA"/>
</dbReference>
<dbReference type="PROSITE" id="PS00630">
    <property type="entry name" value="IMP_2"/>
    <property type="match status" value="1"/>
</dbReference>
<dbReference type="Gene3D" id="3.40.190.80">
    <property type="match status" value="1"/>
</dbReference>
<dbReference type="GO" id="GO:0008441">
    <property type="term" value="F:3'(2'),5'-bisphosphate nucleotidase activity"/>
    <property type="evidence" value="ECO:0007669"/>
    <property type="project" value="UniProtKB-EC"/>
</dbReference>
<keyword evidence="8 9" id="KW-0472">Membrane</keyword>